<comment type="subcellular location">
    <subcellularLocation>
        <location evidence="1 9">Cell membrane</location>
        <topology evidence="1 9">Multi-pass membrane protein</topology>
    </subcellularLocation>
</comment>
<keyword evidence="4 9" id="KW-1003">Cell membrane</keyword>
<proteinExistence type="inferred from homology"/>
<dbReference type="PIRSF" id="PIRSF005508">
    <property type="entry name" value="Acr3"/>
    <property type="match status" value="1"/>
</dbReference>
<feature type="transmembrane region" description="Helical" evidence="10">
    <location>
        <begin position="188"/>
        <end position="207"/>
    </location>
</feature>
<dbReference type="Gene3D" id="1.20.1530.20">
    <property type="match status" value="1"/>
</dbReference>
<dbReference type="Pfam" id="PF01758">
    <property type="entry name" value="SBF"/>
    <property type="match status" value="1"/>
</dbReference>
<evidence type="ECO:0008006" key="13">
    <source>
        <dbReference type="Google" id="ProtNLM"/>
    </source>
</evidence>
<dbReference type="InterPro" id="IPR004706">
    <property type="entry name" value="Arsenical-R_Acr3"/>
</dbReference>
<reference evidence="11" key="2">
    <citation type="journal article" date="2023" name="Microbiol Resour">
        <title>Decontamination and Annotation of the Draft Genome Sequence of the Oomycete Lagenidium giganteum ARSEF 373.</title>
        <authorList>
            <person name="Morgan W.R."/>
            <person name="Tartar A."/>
        </authorList>
    </citation>
    <scope>NUCLEOTIDE SEQUENCE</scope>
    <source>
        <strain evidence="11">ARSEF 373</strain>
    </source>
</reference>
<evidence type="ECO:0000256" key="2">
    <source>
        <dbReference type="ARBA" id="ARBA00010110"/>
    </source>
</evidence>
<evidence type="ECO:0000256" key="4">
    <source>
        <dbReference type="ARBA" id="ARBA00022475"/>
    </source>
</evidence>
<name>A0AAV2YQR4_9STRA</name>
<keyword evidence="3 9" id="KW-0813">Transport</keyword>
<evidence type="ECO:0000313" key="11">
    <source>
        <dbReference type="EMBL" id="DAZ96086.1"/>
    </source>
</evidence>
<evidence type="ECO:0000256" key="5">
    <source>
        <dbReference type="ARBA" id="ARBA00022692"/>
    </source>
</evidence>
<feature type="transmembrane region" description="Helical" evidence="10">
    <location>
        <begin position="316"/>
        <end position="339"/>
    </location>
</feature>
<feature type="transmembrane region" description="Helical" evidence="10">
    <location>
        <begin position="42"/>
        <end position="60"/>
    </location>
</feature>
<accession>A0AAV2YQR4</accession>
<keyword evidence="5 9" id="KW-0812">Transmembrane</keyword>
<keyword evidence="7 9" id="KW-1133">Transmembrane helix</keyword>
<evidence type="ECO:0000256" key="8">
    <source>
        <dbReference type="ARBA" id="ARBA00023136"/>
    </source>
</evidence>
<keyword evidence="12" id="KW-1185">Reference proteome</keyword>
<dbReference type="InterPro" id="IPR038770">
    <property type="entry name" value="Na+/solute_symporter_sf"/>
</dbReference>
<dbReference type="GO" id="GO:0015105">
    <property type="term" value="F:arsenite transmembrane transporter activity"/>
    <property type="evidence" value="ECO:0007669"/>
    <property type="project" value="TreeGrafter"/>
</dbReference>
<comment type="similarity">
    <text evidence="2 9">Belongs to the arsenical resistance-3 (ACR3) (TC 2.A.59) family.</text>
</comment>
<evidence type="ECO:0000256" key="9">
    <source>
        <dbReference type="PIRNR" id="PIRNR005508"/>
    </source>
</evidence>
<dbReference type="FunFam" id="1.20.1530.20:FF:000009">
    <property type="entry name" value="Arsenite transporter, ACR3 family"/>
    <property type="match status" value="1"/>
</dbReference>
<dbReference type="EMBL" id="DAKRPA010000178">
    <property type="protein sequence ID" value="DAZ96086.1"/>
    <property type="molecule type" value="Genomic_DNA"/>
</dbReference>
<reference evidence="11" key="1">
    <citation type="submission" date="2022-11" db="EMBL/GenBank/DDBJ databases">
        <authorList>
            <person name="Morgan W.R."/>
            <person name="Tartar A."/>
        </authorList>
    </citation>
    <scope>NUCLEOTIDE SEQUENCE</scope>
    <source>
        <strain evidence="11">ARSEF 373</strain>
    </source>
</reference>
<keyword evidence="8 9" id="KW-0472">Membrane</keyword>
<organism evidence="11 12">
    <name type="scientific">Lagenidium giganteum</name>
    <dbReference type="NCBI Taxonomy" id="4803"/>
    <lineage>
        <taxon>Eukaryota</taxon>
        <taxon>Sar</taxon>
        <taxon>Stramenopiles</taxon>
        <taxon>Oomycota</taxon>
        <taxon>Peronosporomycetes</taxon>
        <taxon>Pythiales</taxon>
        <taxon>Pythiaceae</taxon>
    </lineage>
</organism>
<evidence type="ECO:0000313" key="12">
    <source>
        <dbReference type="Proteomes" id="UP001146120"/>
    </source>
</evidence>
<dbReference type="PANTHER" id="PTHR43057">
    <property type="entry name" value="ARSENITE EFFLUX TRANSPORTER"/>
    <property type="match status" value="1"/>
</dbReference>
<gene>
    <name evidence="11" type="ORF">N0F65_000634</name>
</gene>
<feature type="transmembrane region" description="Helical" evidence="10">
    <location>
        <begin position="219"/>
        <end position="241"/>
    </location>
</feature>
<dbReference type="GO" id="GO:0015297">
    <property type="term" value="F:antiporter activity"/>
    <property type="evidence" value="ECO:0007669"/>
    <property type="project" value="UniProtKB-UniRule"/>
</dbReference>
<dbReference type="InterPro" id="IPR002657">
    <property type="entry name" value="BilAc:Na_symport/Acr3"/>
</dbReference>
<keyword evidence="6" id="KW-0059">Arsenical resistance</keyword>
<dbReference type="AlphaFoldDB" id="A0AAV2YQR4"/>
<feature type="transmembrane region" description="Helical" evidence="10">
    <location>
        <begin position="80"/>
        <end position="104"/>
    </location>
</feature>
<dbReference type="NCBIfam" id="TIGR00832">
    <property type="entry name" value="acr3"/>
    <property type="match status" value="1"/>
</dbReference>
<dbReference type="GO" id="GO:0005886">
    <property type="term" value="C:plasma membrane"/>
    <property type="evidence" value="ECO:0007669"/>
    <property type="project" value="UniProtKB-SubCell"/>
</dbReference>
<dbReference type="GO" id="GO:0015104">
    <property type="term" value="F:antimonite transmembrane transporter activity"/>
    <property type="evidence" value="ECO:0007669"/>
    <property type="project" value="TreeGrafter"/>
</dbReference>
<evidence type="ECO:0000256" key="3">
    <source>
        <dbReference type="ARBA" id="ARBA00022448"/>
    </source>
</evidence>
<feature type="transmembrane region" description="Helical" evidence="10">
    <location>
        <begin position="253"/>
        <end position="274"/>
    </location>
</feature>
<dbReference type="GO" id="GO:0046685">
    <property type="term" value="P:response to arsenic-containing substance"/>
    <property type="evidence" value="ECO:0007669"/>
    <property type="project" value="UniProtKB-KW"/>
</dbReference>
<evidence type="ECO:0000256" key="7">
    <source>
        <dbReference type="ARBA" id="ARBA00022989"/>
    </source>
</evidence>
<evidence type="ECO:0000256" key="1">
    <source>
        <dbReference type="ARBA" id="ARBA00004651"/>
    </source>
</evidence>
<dbReference type="Proteomes" id="UP001146120">
    <property type="component" value="Unassembled WGS sequence"/>
</dbReference>
<comment type="caution">
    <text evidence="11">The sequence shown here is derived from an EMBL/GenBank/DDBJ whole genome shotgun (WGS) entry which is preliminary data.</text>
</comment>
<protein>
    <recommendedName>
        <fullName evidence="13">Arsenical-resistance protein</fullName>
    </recommendedName>
</protein>
<evidence type="ECO:0000256" key="10">
    <source>
        <dbReference type="SAM" id="Phobius"/>
    </source>
</evidence>
<dbReference type="PANTHER" id="PTHR43057:SF1">
    <property type="entry name" value="ARSENICAL-RESISTANCE PROTEIN 3"/>
    <property type="match status" value="1"/>
</dbReference>
<evidence type="ECO:0000256" key="6">
    <source>
        <dbReference type="ARBA" id="ARBA00022849"/>
    </source>
</evidence>
<sequence>MVSVIKRLSFLDRYLTLWILLAAGIGLALGQADAVQRFIDQTTVGSTNVLVAVGLLVMMYPPLAKVRWNIVHRVLADWKLLALTLFQNWVLGPWVMFLLSAAFFNGAAGFMTGLSLVGCARCIAMVVVWNSLARGDDEYCAAIIAINSLLTIVLYSPYAALFIKTMPKTMHIESYSVSVSIDEVAKNVGIYMGVPFVLAVSTWFVLHRAKGQHWYYAKFTPRIGVVTLLALLFTIIVLFASQSSRITSNIGKVLYAAVPLLVYFFFMFLVSFGVSYQLGASYSQSVTLAFTAASNNFELALAVAVATFGLKSDPALMSVVGALIEIPTMLALVYLAFWLELKLWRGAQGCHDGICESNERGDLGDGQYASLRSPQHQDKI</sequence>
<feature type="transmembrane region" description="Helical" evidence="10">
    <location>
        <begin position="139"/>
        <end position="163"/>
    </location>
</feature>